<organism evidence="7 8">
    <name type="scientific">Mucilaginibacter angelicae</name>
    <dbReference type="NCBI Taxonomy" id="869718"/>
    <lineage>
        <taxon>Bacteria</taxon>
        <taxon>Pseudomonadati</taxon>
        <taxon>Bacteroidota</taxon>
        <taxon>Sphingobacteriia</taxon>
        <taxon>Sphingobacteriales</taxon>
        <taxon>Sphingobacteriaceae</taxon>
        <taxon>Mucilaginibacter</taxon>
    </lineage>
</organism>
<dbReference type="EMBL" id="JBHLTS010000021">
    <property type="protein sequence ID" value="MFC0514812.1"/>
    <property type="molecule type" value="Genomic_DNA"/>
</dbReference>
<evidence type="ECO:0000256" key="6">
    <source>
        <dbReference type="SAM" id="Phobius"/>
    </source>
</evidence>
<keyword evidence="3 6" id="KW-0812">Transmembrane</keyword>
<evidence type="ECO:0000313" key="7">
    <source>
        <dbReference type="EMBL" id="MFC0514812.1"/>
    </source>
</evidence>
<keyword evidence="5 6" id="KW-0472">Membrane</keyword>
<accession>A0ABV6L5R6</accession>
<dbReference type="Proteomes" id="UP001589828">
    <property type="component" value="Unassembled WGS sequence"/>
</dbReference>
<gene>
    <name evidence="7" type="primary">wzx</name>
    <name evidence="7" type="ORF">ACFFGT_11405</name>
</gene>
<feature type="transmembrane region" description="Helical" evidence="6">
    <location>
        <begin position="12"/>
        <end position="31"/>
    </location>
</feature>
<feature type="transmembrane region" description="Helical" evidence="6">
    <location>
        <begin position="289"/>
        <end position="308"/>
    </location>
</feature>
<feature type="transmembrane region" description="Helical" evidence="6">
    <location>
        <begin position="393"/>
        <end position="410"/>
    </location>
</feature>
<evidence type="ECO:0000256" key="1">
    <source>
        <dbReference type="ARBA" id="ARBA00004651"/>
    </source>
</evidence>
<feature type="transmembrane region" description="Helical" evidence="6">
    <location>
        <begin position="38"/>
        <end position="58"/>
    </location>
</feature>
<dbReference type="PANTHER" id="PTHR30250">
    <property type="entry name" value="PST FAMILY PREDICTED COLANIC ACID TRANSPORTER"/>
    <property type="match status" value="1"/>
</dbReference>
<evidence type="ECO:0000313" key="8">
    <source>
        <dbReference type="Proteomes" id="UP001589828"/>
    </source>
</evidence>
<dbReference type="InterPro" id="IPR050833">
    <property type="entry name" value="Poly_Biosynth_Transport"/>
</dbReference>
<evidence type="ECO:0000256" key="3">
    <source>
        <dbReference type="ARBA" id="ARBA00022692"/>
    </source>
</evidence>
<keyword evidence="4 6" id="KW-1133">Transmembrane helix</keyword>
<reference evidence="7 8" key="1">
    <citation type="submission" date="2024-09" db="EMBL/GenBank/DDBJ databases">
        <authorList>
            <person name="Sun Q."/>
            <person name="Mori K."/>
        </authorList>
    </citation>
    <scope>NUCLEOTIDE SEQUENCE [LARGE SCALE GENOMIC DNA]</scope>
    <source>
        <strain evidence="7 8">NCAIM B.02415</strain>
    </source>
</reference>
<keyword evidence="8" id="KW-1185">Reference proteome</keyword>
<feature type="transmembrane region" description="Helical" evidence="6">
    <location>
        <begin position="137"/>
        <end position="158"/>
    </location>
</feature>
<protein>
    <submittedName>
        <fullName evidence="7">O-unit flippase-like protein</fullName>
    </submittedName>
</protein>
<feature type="transmembrane region" description="Helical" evidence="6">
    <location>
        <begin position="105"/>
        <end position="125"/>
    </location>
</feature>
<comment type="subcellular location">
    <subcellularLocation>
        <location evidence="1">Cell membrane</location>
        <topology evidence="1">Multi-pass membrane protein</topology>
    </subcellularLocation>
</comment>
<feature type="transmembrane region" description="Helical" evidence="6">
    <location>
        <begin position="265"/>
        <end position="283"/>
    </location>
</feature>
<proteinExistence type="predicted"/>
<name>A0ABV6L5R6_9SPHI</name>
<sequence>MNITKTDVLWNYAATFFKISSSVLLLPIILHKLPSEDVGIWSVFSSIAALVFLIDFGFNSSFSRNVTYVFSGVNSLLTNGHDTSAQSGGVNYSLLKGLLSSMRWFYSRVSLTLFLLLLTLGTFYISRLLNEYHGNKTNVYIAWGLFIAINTYNLYTLYYDALLEGKGLIRVSKQITILGHLAYLLVSTVAIYLGFGLIALVLAQLISIIIIRTISQRKFFNADIIYQLQNCEGDDKKDVLKAIYPNAVKYGITSLGGFMIQKSSIFIGSLYLSLSAIASFGITKQMMDITVSIANIAVATFLPQIANLRIGGNYDRIKAICIRGVVIANLIFITGAATIIFLGTPILHLIKSNTNLNQQVLLVVAFSSLIGLNSGISGAIISTKNHIPFVKPSILSGVATILLLIVFFKFTNLGLLGMAMAPGLIDLCYQGWKWPLVVIKELNIKFSDFKMVIMKTDKPA</sequence>
<feature type="transmembrane region" description="Helical" evidence="6">
    <location>
        <begin position="359"/>
        <end position="381"/>
    </location>
</feature>
<evidence type="ECO:0000256" key="5">
    <source>
        <dbReference type="ARBA" id="ARBA00023136"/>
    </source>
</evidence>
<dbReference type="NCBIfam" id="NF041503">
    <property type="entry name" value="WZX_like"/>
    <property type="match status" value="1"/>
</dbReference>
<comment type="caution">
    <text evidence="7">The sequence shown here is derived from an EMBL/GenBank/DDBJ whole genome shotgun (WGS) entry which is preliminary data.</text>
</comment>
<feature type="transmembrane region" description="Helical" evidence="6">
    <location>
        <begin position="178"/>
        <end position="211"/>
    </location>
</feature>
<feature type="transmembrane region" description="Helical" evidence="6">
    <location>
        <begin position="320"/>
        <end position="347"/>
    </location>
</feature>
<evidence type="ECO:0000256" key="4">
    <source>
        <dbReference type="ARBA" id="ARBA00022989"/>
    </source>
</evidence>
<evidence type="ECO:0000256" key="2">
    <source>
        <dbReference type="ARBA" id="ARBA00022475"/>
    </source>
</evidence>
<dbReference type="RefSeq" id="WP_377022655.1">
    <property type="nucleotide sequence ID" value="NZ_JBHLTS010000021.1"/>
</dbReference>
<dbReference type="InterPro" id="IPR048122">
    <property type="entry name" value="WZX-like"/>
</dbReference>
<keyword evidence="2" id="KW-1003">Cell membrane</keyword>
<dbReference type="PANTHER" id="PTHR30250:SF26">
    <property type="entry name" value="PSMA PROTEIN"/>
    <property type="match status" value="1"/>
</dbReference>